<dbReference type="PANTHER" id="PTHR11012:SF30">
    <property type="entry name" value="PROTEIN KINASE-LIKE DOMAIN-CONTAINING"/>
    <property type="match status" value="1"/>
</dbReference>
<dbReference type="OrthoDB" id="115252at2"/>
<name>A0A0G4JZS9_9GAMM</name>
<protein>
    <recommendedName>
        <fullName evidence="3">Aminoglycoside phosphotransferase domain-containing protein</fullName>
    </recommendedName>
</protein>
<dbReference type="InterPro" id="IPR004119">
    <property type="entry name" value="EcKL"/>
</dbReference>
<dbReference type="Gene3D" id="3.90.1200.10">
    <property type="match status" value="1"/>
</dbReference>
<evidence type="ECO:0000313" key="1">
    <source>
        <dbReference type="EMBL" id="CPR19644.1"/>
    </source>
</evidence>
<dbReference type="Proteomes" id="UP000044377">
    <property type="component" value="Unassembled WGS sequence"/>
</dbReference>
<gene>
    <name evidence="1" type="ORF">BN1221_03877c</name>
</gene>
<dbReference type="STRING" id="1109412.BN1221_03877c"/>
<evidence type="ECO:0008006" key="3">
    <source>
        <dbReference type="Google" id="ProtNLM"/>
    </source>
</evidence>
<sequence length="386" mass="43521">MSIETLLKSIQTAYERDMRNKRIAVEATDLPLSYESITDRWLTNVLCHQHPGARVVKHHVSAPNNGTSNRRKIRVVYNDTGRSLGLPELLFCKASQELQNRIVLGISGGALSEVLFFRDVRPHLDIEAPHCFHAHIDTESFNSIIILNDLSGSVSHFCDHKTAISRPHAESQMRLLARLHGRVYAMTHLQAVIKVLPTWPQFFANTLDIGIKEGSSKGFLEAESMIPARLYRRHAEIWPATLQSVAFHENAAHTLTHGDVHLKNWYITSSGELGLCDWQCGGRGHWGRDLAYTLSSSLAVEDRRAWEQDLVRLYLNELHAAGGPKVSFAEGWKIYRQQLITALTWWTVTLTPPPGFPDMQPLDTTLAFIQRIATAMDDLDTLDAFC</sequence>
<evidence type="ECO:0000313" key="2">
    <source>
        <dbReference type="Proteomes" id="UP000044377"/>
    </source>
</evidence>
<dbReference type="SUPFAM" id="SSF56112">
    <property type="entry name" value="Protein kinase-like (PK-like)"/>
    <property type="match status" value="1"/>
</dbReference>
<dbReference type="AlphaFoldDB" id="A0A0G4JZS9"/>
<reference evidence="2" key="1">
    <citation type="submission" date="2015-01" db="EMBL/GenBank/DDBJ databases">
        <authorList>
            <person name="Paterson Steve"/>
        </authorList>
    </citation>
    <scope>NUCLEOTIDE SEQUENCE [LARGE SCALE GENOMIC DNA]</scope>
    <source>
        <strain evidence="2">OBR1</strain>
    </source>
</reference>
<proteinExistence type="predicted"/>
<dbReference type="RefSeq" id="WP_048638657.1">
    <property type="nucleotide sequence ID" value="NZ_CGIG01000001.1"/>
</dbReference>
<dbReference type="EMBL" id="CGIG01000001">
    <property type="protein sequence ID" value="CPR19644.1"/>
    <property type="molecule type" value="Genomic_DNA"/>
</dbReference>
<organism evidence="1 2">
    <name type="scientific">Brenneria goodwinii</name>
    <dbReference type="NCBI Taxonomy" id="1109412"/>
    <lineage>
        <taxon>Bacteria</taxon>
        <taxon>Pseudomonadati</taxon>
        <taxon>Pseudomonadota</taxon>
        <taxon>Gammaproteobacteria</taxon>
        <taxon>Enterobacterales</taxon>
        <taxon>Pectobacteriaceae</taxon>
        <taxon>Brenneria</taxon>
    </lineage>
</organism>
<keyword evidence="2" id="KW-1185">Reference proteome</keyword>
<dbReference type="PANTHER" id="PTHR11012">
    <property type="entry name" value="PROTEIN KINASE-LIKE DOMAIN-CONTAINING"/>
    <property type="match status" value="1"/>
</dbReference>
<dbReference type="InterPro" id="IPR011009">
    <property type="entry name" value="Kinase-like_dom_sf"/>
</dbReference>
<accession>A0A0G4JZS9</accession>
<dbReference type="Pfam" id="PF02958">
    <property type="entry name" value="EcKL"/>
    <property type="match status" value="1"/>
</dbReference>